<name>A0A931B7B3_9ACTN</name>
<evidence type="ECO:0000313" key="3">
    <source>
        <dbReference type="Proteomes" id="UP000657385"/>
    </source>
</evidence>
<dbReference type="PANTHER" id="PTHR35010:SF2">
    <property type="entry name" value="BLL4672 PROTEIN"/>
    <property type="match status" value="1"/>
</dbReference>
<dbReference type="InterPro" id="IPR041413">
    <property type="entry name" value="MLTR_LBD"/>
</dbReference>
<dbReference type="AlphaFoldDB" id="A0A931B7B3"/>
<dbReference type="GO" id="GO:0003677">
    <property type="term" value="F:DNA binding"/>
    <property type="evidence" value="ECO:0007669"/>
    <property type="project" value="InterPro"/>
</dbReference>
<dbReference type="InterPro" id="IPR001387">
    <property type="entry name" value="Cro/C1-type_HTH"/>
</dbReference>
<evidence type="ECO:0000259" key="1">
    <source>
        <dbReference type="SMART" id="SM00530"/>
    </source>
</evidence>
<protein>
    <submittedName>
        <fullName evidence="2">Helix-turn-helix domain-containing protein</fullName>
    </submittedName>
</protein>
<dbReference type="Proteomes" id="UP000657385">
    <property type="component" value="Unassembled WGS sequence"/>
</dbReference>
<feature type="domain" description="HTH cro/C1-type" evidence="1">
    <location>
        <begin position="11"/>
        <end position="89"/>
    </location>
</feature>
<keyword evidence="3" id="KW-1185">Reference proteome</keyword>
<organism evidence="2 3">
    <name type="scientific">Streptacidiphilus fuscans</name>
    <dbReference type="NCBI Taxonomy" id="2789292"/>
    <lineage>
        <taxon>Bacteria</taxon>
        <taxon>Bacillati</taxon>
        <taxon>Actinomycetota</taxon>
        <taxon>Actinomycetes</taxon>
        <taxon>Kitasatosporales</taxon>
        <taxon>Streptomycetaceae</taxon>
        <taxon>Streptacidiphilus</taxon>
    </lineage>
</organism>
<dbReference type="EMBL" id="JADPRT010000008">
    <property type="protein sequence ID" value="MBF9070336.1"/>
    <property type="molecule type" value="Genomic_DNA"/>
</dbReference>
<dbReference type="InterPro" id="IPR010982">
    <property type="entry name" value="Lambda_DNA-bd_dom_sf"/>
</dbReference>
<dbReference type="PANTHER" id="PTHR35010">
    <property type="entry name" value="BLL4672 PROTEIN-RELATED"/>
    <property type="match status" value="1"/>
</dbReference>
<proteinExistence type="predicted"/>
<comment type="caution">
    <text evidence="2">The sequence shown here is derived from an EMBL/GenBank/DDBJ whole genome shotgun (WGS) entry which is preliminary data.</text>
</comment>
<dbReference type="SUPFAM" id="SSF47413">
    <property type="entry name" value="lambda repressor-like DNA-binding domains"/>
    <property type="match status" value="1"/>
</dbReference>
<evidence type="ECO:0000313" key="2">
    <source>
        <dbReference type="EMBL" id="MBF9070336.1"/>
    </source>
</evidence>
<sequence>MTSVSVDRRVQLAEFLKARRARVTPAQVGMAPGPQARRRTPGLRREEVAQLAGVGVTWYTWLEQGRPINASEQVLAAVARTLQLDLAEQAHLFRLAGLRPAVPDSAECATQPQVQAILDALDPLPAAISSARYDILRWNAGYEAIFPGATLTDTYRRNALWAAAVVPECCSVFVNRDEELPRMIAVLRSAYGEHVGEPEWERFIADLTAASADFARLWAQQDVALQSSRLKIFRHHAVGELRMTATSMQVIGMPTARMVVYTPNDAETEERITFLQSHPGLATVDHTH</sequence>
<dbReference type="SMART" id="SM00530">
    <property type="entry name" value="HTH_XRE"/>
    <property type="match status" value="1"/>
</dbReference>
<dbReference type="RefSeq" id="WP_196195517.1">
    <property type="nucleotide sequence ID" value="NZ_JADPRT010000008.1"/>
</dbReference>
<accession>A0A931B7B3</accession>
<dbReference type="CDD" id="cd00093">
    <property type="entry name" value="HTH_XRE"/>
    <property type="match status" value="1"/>
</dbReference>
<dbReference type="Pfam" id="PF17765">
    <property type="entry name" value="MLTR_LBD"/>
    <property type="match status" value="1"/>
</dbReference>
<dbReference type="Pfam" id="PF13560">
    <property type="entry name" value="HTH_31"/>
    <property type="match status" value="1"/>
</dbReference>
<gene>
    <name evidence="2" type="ORF">I2501_20110</name>
</gene>
<reference evidence="2" key="1">
    <citation type="submission" date="2020-11" db="EMBL/GenBank/DDBJ databases">
        <title>Isolation and identification of active actinomycetes.</title>
        <authorList>
            <person name="Yu B."/>
        </authorList>
    </citation>
    <scope>NUCLEOTIDE SEQUENCE</scope>
    <source>
        <strain evidence="2">NEAU-YB345</strain>
    </source>
</reference>
<dbReference type="Gene3D" id="1.10.260.40">
    <property type="entry name" value="lambda repressor-like DNA-binding domains"/>
    <property type="match status" value="1"/>
</dbReference>
<dbReference type="Gene3D" id="3.30.450.180">
    <property type="match status" value="1"/>
</dbReference>